<evidence type="ECO:0000313" key="4">
    <source>
        <dbReference type="Proteomes" id="UP000216024"/>
    </source>
</evidence>
<gene>
    <name evidence="3" type="primary">spoIID</name>
    <name evidence="3" type="ORF">CCE28_15930</name>
</gene>
<feature type="transmembrane region" description="Helical" evidence="1">
    <location>
        <begin position="7"/>
        <end position="25"/>
    </location>
</feature>
<dbReference type="Proteomes" id="UP000216024">
    <property type="component" value="Unassembled WGS sequence"/>
</dbReference>
<evidence type="ECO:0000256" key="1">
    <source>
        <dbReference type="SAM" id="Phobius"/>
    </source>
</evidence>
<protein>
    <submittedName>
        <fullName evidence="3">Stage II sporulation protein D</fullName>
    </submittedName>
</protein>
<dbReference type="GO" id="GO:0030288">
    <property type="term" value="C:outer membrane-bounded periplasmic space"/>
    <property type="evidence" value="ECO:0007669"/>
    <property type="project" value="TreeGrafter"/>
</dbReference>
<dbReference type="EMBL" id="NIBG01000017">
    <property type="protein sequence ID" value="PAB58284.1"/>
    <property type="molecule type" value="Genomic_DNA"/>
</dbReference>
<dbReference type="GO" id="GO:0030435">
    <property type="term" value="P:sporulation resulting in formation of a cellular spore"/>
    <property type="evidence" value="ECO:0007669"/>
    <property type="project" value="InterPro"/>
</dbReference>
<accession>A0A267MFC4</accession>
<dbReference type="PANTHER" id="PTHR30032">
    <property type="entry name" value="N-ACETYLMURAMOYL-L-ALANINE AMIDASE-RELATED"/>
    <property type="match status" value="1"/>
</dbReference>
<dbReference type="InterPro" id="IPR014225">
    <property type="entry name" value="Spore_II_D_firmicutes"/>
</dbReference>
<dbReference type="InterPro" id="IPR051922">
    <property type="entry name" value="Bact_Sporulation_Assoc"/>
</dbReference>
<dbReference type="RefSeq" id="WP_095134728.1">
    <property type="nucleotide sequence ID" value="NZ_NIBG01000017.1"/>
</dbReference>
<keyword evidence="1" id="KW-0812">Transmembrane</keyword>
<organism evidence="3 4">
    <name type="scientific">Anaeromicrobium sediminis</name>
    <dbReference type="NCBI Taxonomy" id="1478221"/>
    <lineage>
        <taxon>Bacteria</taxon>
        <taxon>Bacillati</taxon>
        <taxon>Bacillota</taxon>
        <taxon>Clostridia</taxon>
        <taxon>Peptostreptococcales</taxon>
        <taxon>Thermotaleaceae</taxon>
        <taxon>Anaeromicrobium</taxon>
    </lineage>
</organism>
<dbReference type="NCBIfam" id="TIGR02870">
    <property type="entry name" value="spore_II_D"/>
    <property type="match status" value="1"/>
</dbReference>
<keyword evidence="4" id="KW-1185">Reference proteome</keyword>
<feature type="domain" description="Sporulation stage II protein D amidase enhancer LytB N-terminal" evidence="2">
    <location>
        <begin position="50"/>
        <end position="158"/>
    </location>
</feature>
<evidence type="ECO:0000259" key="2">
    <source>
        <dbReference type="Pfam" id="PF08486"/>
    </source>
</evidence>
<dbReference type="AlphaFoldDB" id="A0A267MFC4"/>
<evidence type="ECO:0000313" key="3">
    <source>
        <dbReference type="EMBL" id="PAB58284.1"/>
    </source>
</evidence>
<keyword evidence="1" id="KW-1133">Transmembrane helix</keyword>
<name>A0A267MFC4_9FIRM</name>
<dbReference type="InterPro" id="IPR013486">
    <property type="entry name" value="SpoIID/LytB"/>
</dbReference>
<dbReference type="Pfam" id="PF08486">
    <property type="entry name" value="SpoIID"/>
    <property type="match status" value="1"/>
</dbReference>
<comment type="caution">
    <text evidence="3">The sequence shown here is derived from an EMBL/GenBank/DDBJ whole genome shotgun (WGS) entry which is preliminary data.</text>
</comment>
<dbReference type="OrthoDB" id="9794671at2"/>
<dbReference type="NCBIfam" id="TIGR02669">
    <property type="entry name" value="SpoIID_LytB"/>
    <property type="match status" value="1"/>
</dbReference>
<reference evidence="3 4" key="1">
    <citation type="submission" date="2017-06" db="EMBL/GenBank/DDBJ databases">
        <title>Draft genome sequence of anaerobic fermentative bacterium Anaeromicrobium sediminis DY2726D isolated from West Pacific Ocean sediments.</title>
        <authorList>
            <person name="Zeng X."/>
        </authorList>
    </citation>
    <scope>NUCLEOTIDE SEQUENCE [LARGE SCALE GENOMIC DNA]</scope>
    <source>
        <strain evidence="3 4">DY2726D</strain>
    </source>
</reference>
<proteinExistence type="predicted"/>
<dbReference type="InterPro" id="IPR013693">
    <property type="entry name" value="SpoIID/LytB_N"/>
</dbReference>
<dbReference type="PANTHER" id="PTHR30032:SF4">
    <property type="entry name" value="AMIDASE ENHANCER"/>
    <property type="match status" value="1"/>
</dbReference>
<keyword evidence="1" id="KW-0472">Membrane</keyword>
<sequence>MKKIIGLTIWIFVVIIIIPAILIRSCDIGEKSIKKEKIIKEDIKYVYVYRTKKDKVQKVEIEEYLKGVVSSEMPASFEMEALKAQAIAARSYAVSRVKAYRGKGNPGHKDSELCDDVHCQVYRDESDLRDVKPKHWMRDYYPKIEDAVESTKGLIMTYEGKPISQPLFHSTSGGKTENSEDVFTSAVPYLRSVESPYEKEAPHYTDEYVLRPSEFVAKMKKKYKDISISEKNIKSQIKIVERSEGGRILKIKIGNKIIRGRDVRSALGLRSANFSIRYGGGDIIFNTVGYGHGVGMSQWGANGMAKEGYKYDDILKHYYIGVEIMKMK</sequence>